<accession>A0A2M4CCS3</accession>
<sequence length="75" mass="8798">MGLPWCPPIFLCHSVARASVRLLQIYYRVEDDTLLTSFSPALFLSFRSSVLYRLTLPLEALHFNNAFYMRQCFYS</sequence>
<evidence type="ECO:0000313" key="1">
    <source>
        <dbReference type="EMBL" id="MBW63123.1"/>
    </source>
</evidence>
<dbReference type="EMBL" id="GGFJ01013982">
    <property type="protein sequence ID" value="MBW63123.1"/>
    <property type="molecule type" value="Transcribed_RNA"/>
</dbReference>
<protein>
    <submittedName>
        <fullName evidence="1">Putative secreted protein</fullName>
    </submittedName>
</protein>
<name>A0A2M4CCS3_9DIPT</name>
<reference evidence="1" key="1">
    <citation type="submission" date="2018-01" db="EMBL/GenBank/DDBJ databases">
        <title>An insight into the sialome of Amazonian anophelines.</title>
        <authorList>
            <person name="Ribeiro J.M."/>
            <person name="Scarpassa V."/>
            <person name="Calvo E."/>
        </authorList>
    </citation>
    <scope>NUCLEOTIDE SEQUENCE</scope>
    <source>
        <tissue evidence="1">Salivary glands</tissue>
    </source>
</reference>
<organism evidence="1">
    <name type="scientific">Anopheles marajoara</name>
    <dbReference type="NCBI Taxonomy" id="58244"/>
    <lineage>
        <taxon>Eukaryota</taxon>
        <taxon>Metazoa</taxon>
        <taxon>Ecdysozoa</taxon>
        <taxon>Arthropoda</taxon>
        <taxon>Hexapoda</taxon>
        <taxon>Insecta</taxon>
        <taxon>Pterygota</taxon>
        <taxon>Neoptera</taxon>
        <taxon>Endopterygota</taxon>
        <taxon>Diptera</taxon>
        <taxon>Nematocera</taxon>
        <taxon>Culicoidea</taxon>
        <taxon>Culicidae</taxon>
        <taxon>Anophelinae</taxon>
        <taxon>Anopheles</taxon>
    </lineage>
</organism>
<dbReference type="AlphaFoldDB" id="A0A2M4CCS3"/>
<proteinExistence type="predicted"/>